<dbReference type="InterPro" id="IPR000847">
    <property type="entry name" value="LysR_HTH_N"/>
</dbReference>
<dbReference type="RefSeq" id="WP_150375094.1">
    <property type="nucleotide sequence ID" value="NZ_CP044067.1"/>
</dbReference>
<keyword evidence="3" id="KW-0238">DNA-binding</keyword>
<evidence type="ECO:0000313" key="7">
    <source>
        <dbReference type="Proteomes" id="UP000322822"/>
    </source>
</evidence>
<organism evidence="6 7">
    <name type="scientific">Cupriavidus pauculus</name>
    <dbReference type="NCBI Taxonomy" id="82633"/>
    <lineage>
        <taxon>Bacteria</taxon>
        <taxon>Pseudomonadati</taxon>
        <taxon>Pseudomonadota</taxon>
        <taxon>Betaproteobacteria</taxon>
        <taxon>Burkholderiales</taxon>
        <taxon>Burkholderiaceae</taxon>
        <taxon>Cupriavidus</taxon>
    </lineage>
</organism>
<dbReference type="PRINTS" id="PR00039">
    <property type="entry name" value="HTHLYSR"/>
</dbReference>
<evidence type="ECO:0000256" key="3">
    <source>
        <dbReference type="ARBA" id="ARBA00023125"/>
    </source>
</evidence>
<dbReference type="PANTHER" id="PTHR30419:SF30">
    <property type="entry name" value="LYSR FAMILY TRANSCRIPTIONAL REGULATOR"/>
    <property type="match status" value="1"/>
</dbReference>
<dbReference type="SUPFAM" id="SSF46785">
    <property type="entry name" value="Winged helix' DNA-binding domain"/>
    <property type="match status" value="1"/>
</dbReference>
<dbReference type="GO" id="GO:0003677">
    <property type="term" value="F:DNA binding"/>
    <property type="evidence" value="ECO:0007669"/>
    <property type="project" value="UniProtKB-KW"/>
</dbReference>
<dbReference type="FunFam" id="1.10.10.10:FF:000001">
    <property type="entry name" value="LysR family transcriptional regulator"/>
    <property type="match status" value="1"/>
</dbReference>
<dbReference type="PANTHER" id="PTHR30419">
    <property type="entry name" value="HTH-TYPE TRANSCRIPTIONAL REGULATOR YBHD"/>
    <property type="match status" value="1"/>
</dbReference>
<evidence type="ECO:0000259" key="5">
    <source>
        <dbReference type="PROSITE" id="PS50931"/>
    </source>
</evidence>
<gene>
    <name evidence="6" type="ORF">FOB72_23545</name>
</gene>
<dbReference type="Gene3D" id="1.10.10.10">
    <property type="entry name" value="Winged helix-like DNA-binding domain superfamily/Winged helix DNA-binding domain"/>
    <property type="match status" value="1"/>
</dbReference>
<name>A0A5P2HCC9_9BURK</name>
<keyword evidence="2" id="KW-0805">Transcription regulation</keyword>
<dbReference type="GO" id="GO:0005829">
    <property type="term" value="C:cytosol"/>
    <property type="evidence" value="ECO:0007669"/>
    <property type="project" value="TreeGrafter"/>
</dbReference>
<evidence type="ECO:0000256" key="1">
    <source>
        <dbReference type="ARBA" id="ARBA00009437"/>
    </source>
</evidence>
<comment type="similarity">
    <text evidence="1">Belongs to the LysR transcriptional regulatory family.</text>
</comment>
<proteinExistence type="inferred from homology"/>
<dbReference type="PROSITE" id="PS50931">
    <property type="entry name" value="HTH_LYSR"/>
    <property type="match status" value="1"/>
</dbReference>
<dbReference type="Gene3D" id="3.40.190.290">
    <property type="match status" value="1"/>
</dbReference>
<dbReference type="Pfam" id="PF00126">
    <property type="entry name" value="HTH_1"/>
    <property type="match status" value="1"/>
</dbReference>
<dbReference type="AlphaFoldDB" id="A0A5P2HCC9"/>
<dbReference type="CDD" id="cd05466">
    <property type="entry name" value="PBP2_LTTR_substrate"/>
    <property type="match status" value="1"/>
</dbReference>
<reference evidence="6 7" key="1">
    <citation type="submission" date="2019-09" db="EMBL/GenBank/DDBJ databases">
        <title>FDA dAtabase for Regulatory Grade micrObial Sequences (FDA-ARGOS): Supporting development and validation of Infectious Disease Dx tests.</title>
        <authorList>
            <person name="Sciortino C."/>
            <person name="Tallon L."/>
            <person name="Sadzewicz L."/>
            <person name="Vavikolanu K."/>
            <person name="Mehta A."/>
            <person name="Aluvathingal J."/>
            <person name="Nadendla S."/>
            <person name="Nandy P."/>
            <person name="Geyer C."/>
            <person name="Yan Y."/>
            <person name="Sichtig H."/>
        </authorList>
    </citation>
    <scope>NUCLEOTIDE SEQUENCE [LARGE SCALE GENOMIC DNA]</scope>
    <source>
        <strain evidence="6 7">FDAARGOS_664</strain>
    </source>
</reference>
<sequence length="302" mass="33642">MKLNQLRALITIAECQSIHEAARQLHVTQPALSKTVQELESSVGTTLLERSSTGTRLTPAGHRLLAHARLIMESVQHAKTDLDDMQDGVGGTVTLGTTPLTAMLQPMIDTLDGFRTAYPDVRLRVLEMRPNQLVEQLRQGAIDMAVSSHLQSPDRFFQSIEVSRLSSVIVARPEHPLRNARSLRVLRQADWISLDPLPDRQSSFSRLFSENGLEPPLRVTECASIHLAMELCWRANLLLVLSSESMRSEFLSQRVAYLDIAEPLPAQPICLLRHNHHVLTGPAERLHNALLQGFAAQSRRAA</sequence>
<dbReference type="Pfam" id="PF03466">
    <property type="entry name" value="LysR_substrate"/>
    <property type="match status" value="1"/>
</dbReference>
<dbReference type="InterPro" id="IPR005119">
    <property type="entry name" value="LysR_subst-bd"/>
</dbReference>
<keyword evidence="4" id="KW-0804">Transcription</keyword>
<dbReference type="InterPro" id="IPR050950">
    <property type="entry name" value="HTH-type_LysR_regulators"/>
</dbReference>
<evidence type="ECO:0000313" key="6">
    <source>
        <dbReference type="EMBL" id="QET05035.1"/>
    </source>
</evidence>
<evidence type="ECO:0000256" key="4">
    <source>
        <dbReference type="ARBA" id="ARBA00023163"/>
    </source>
</evidence>
<dbReference type="InterPro" id="IPR036388">
    <property type="entry name" value="WH-like_DNA-bd_sf"/>
</dbReference>
<dbReference type="Proteomes" id="UP000322822">
    <property type="component" value="Chromosome 2"/>
</dbReference>
<accession>A0A5P2HCC9</accession>
<protein>
    <submittedName>
        <fullName evidence="6">LysR family transcriptional regulator</fullName>
    </submittedName>
</protein>
<dbReference type="InterPro" id="IPR036390">
    <property type="entry name" value="WH_DNA-bd_sf"/>
</dbReference>
<dbReference type="SUPFAM" id="SSF53850">
    <property type="entry name" value="Periplasmic binding protein-like II"/>
    <property type="match status" value="1"/>
</dbReference>
<dbReference type="OrthoDB" id="8629427at2"/>
<feature type="domain" description="HTH lysR-type" evidence="5">
    <location>
        <begin position="1"/>
        <end position="58"/>
    </location>
</feature>
<dbReference type="EMBL" id="CP044067">
    <property type="protein sequence ID" value="QET05035.1"/>
    <property type="molecule type" value="Genomic_DNA"/>
</dbReference>
<evidence type="ECO:0000256" key="2">
    <source>
        <dbReference type="ARBA" id="ARBA00023015"/>
    </source>
</evidence>
<dbReference type="GO" id="GO:0003700">
    <property type="term" value="F:DNA-binding transcription factor activity"/>
    <property type="evidence" value="ECO:0007669"/>
    <property type="project" value="InterPro"/>
</dbReference>